<dbReference type="PANTHER" id="PTHR30251">
    <property type="entry name" value="PILUS ASSEMBLY CHAPERONE"/>
    <property type="match status" value="1"/>
</dbReference>
<evidence type="ECO:0000256" key="1">
    <source>
        <dbReference type="ARBA" id="ARBA00004418"/>
    </source>
</evidence>
<comment type="caution">
    <text evidence="8">The sequence shown here is derived from an EMBL/GenBank/DDBJ whole genome shotgun (WGS) entry which is preliminary data.</text>
</comment>
<dbReference type="InterPro" id="IPR013783">
    <property type="entry name" value="Ig-like_fold"/>
</dbReference>
<accession>A0ABT9SWW8</accession>
<keyword evidence="5" id="KW-0143">Chaperone</keyword>
<comment type="subcellular location">
    <subcellularLocation>
        <location evidence="1">Periplasm</location>
    </subcellularLocation>
</comment>
<reference evidence="8 9" key="1">
    <citation type="submission" date="2023-07" db="EMBL/GenBank/DDBJ databases">
        <title>Sorghum-associated microbial communities from plants grown in Nebraska, USA.</title>
        <authorList>
            <person name="Schachtman D."/>
        </authorList>
    </citation>
    <scope>NUCLEOTIDE SEQUENCE [LARGE SCALE GENOMIC DNA]</scope>
    <source>
        <strain evidence="8 9">CC60</strain>
    </source>
</reference>
<organism evidence="8 9">
    <name type="scientific">Luteibacter jiangsuensis</name>
    <dbReference type="NCBI Taxonomy" id="637577"/>
    <lineage>
        <taxon>Bacteria</taxon>
        <taxon>Pseudomonadati</taxon>
        <taxon>Pseudomonadota</taxon>
        <taxon>Gammaproteobacteria</taxon>
        <taxon>Lysobacterales</taxon>
        <taxon>Rhodanobacteraceae</taxon>
        <taxon>Luteibacter</taxon>
    </lineage>
</organism>
<evidence type="ECO:0000256" key="6">
    <source>
        <dbReference type="SAM" id="SignalP"/>
    </source>
</evidence>
<dbReference type="PANTHER" id="PTHR30251:SF3">
    <property type="entry name" value="FIMBRIAL CHAPARONE PROTEIN"/>
    <property type="match status" value="1"/>
</dbReference>
<dbReference type="Pfam" id="PF00345">
    <property type="entry name" value="PapD_N"/>
    <property type="match status" value="1"/>
</dbReference>
<dbReference type="InterPro" id="IPR001829">
    <property type="entry name" value="Pili_assmbl_chaperone_bac"/>
</dbReference>
<evidence type="ECO:0000313" key="9">
    <source>
        <dbReference type="Proteomes" id="UP001237737"/>
    </source>
</evidence>
<feature type="signal peptide" evidence="6">
    <location>
        <begin position="1"/>
        <end position="20"/>
    </location>
</feature>
<evidence type="ECO:0000256" key="4">
    <source>
        <dbReference type="ARBA" id="ARBA00022764"/>
    </source>
</evidence>
<dbReference type="PRINTS" id="PR00969">
    <property type="entry name" value="CHAPERONPILI"/>
</dbReference>
<keyword evidence="9" id="KW-1185">Reference proteome</keyword>
<dbReference type="SUPFAM" id="SSF49354">
    <property type="entry name" value="PapD-like"/>
    <property type="match status" value="1"/>
</dbReference>
<dbReference type="InterPro" id="IPR050643">
    <property type="entry name" value="Periplasmic_pilus_chap"/>
</dbReference>
<protein>
    <submittedName>
        <fullName evidence="8">P pilus assembly chaperone PapD</fullName>
    </submittedName>
</protein>
<evidence type="ECO:0000259" key="7">
    <source>
        <dbReference type="Pfam" id="PF00345"/>
    </source>
</evidence>
<proteinExistence type="inferred from homology"/>
<evidence type="ECO:0000256" key="5">
    <source>
        <dbReference type="ARBA" id="ARBA00023186"/>
    </source>
</evidence>
<dbReference type="InterPro" id="IPR008962">
    <property type="entry name" value="PapD-like_sf"/>
</dbReference>
<name>A0ABT9SWW8_9GAMM</name>
<dbReference type="InterPro" id="IPR036316">
    <property type="entry name" value="Pili_assmbl_chap_C_dom_sf"/>
</dbReference>
<feature type="domain" description="Pili assembly chaperone N-terminal" evidence="7">
    <location>
        <begin position="25"/>
        <end position="138"/>
    </location>
</feature>
<dbReference type="Proteomes" id="UP001237737">
    <property type="component" value="Unassembled WGS sequence"/>
</dbReference>
<dbReference type="SUPFAM" id="SSF49584">
    <property type="entry name" value="Periplasmic chaperone C-domain"/>
    <property type="match status" value="1"/>
</dbReference>
<feature type="chain" id="PRO_5047099962" evidence="6">
    <location>
        <begin position="21"/>
        <end position="233"/>
    </location>
</feature>
<dbReference type="EMBL" id="JAUSSK010000002">
    <property type="protein sequence ID" value="MDQ0009500.1"/>
    <property type="molecule type" value="Genomic_DNA"/>
</dbReference>
<gene>
    <name evidence="8" type="ORF">J2T07_001677</name>
</gene>
<dbReference type="InterPro" id="IPR016147">
    <property type="entry name" value="Pili_assmbl_chaperone_N"/>
</dbReference>
<dbReference type="Gene3D" id="2.60.40.10">
    <property type="entry name" value="Immunoglobulins"/>
    <property type="match status" value="2"/>
</dbReference>
<dbReference type="NCBIfam" id="NF007392">
    <property type="entry name" value="PRK09918.1"/>
    <property type="match status" value="1"/>
</dbReference>
<comment type="similarity">
    <text evidence="2">Belongs to the periplasmic pilus chaperone family.</text>
</comment>
<sequence>MRRVLAVALSGLFPVAPAFADGMLPETSVVIVYEDKGEATINVRNSDPRPSLLHVMLQDIPEDAEPLLFVTPPVSRVEPGESQLVRFILRNAEPLKTQRMKRVVFEGLQPKNKLQPGRATVSVNIRQNLPVILHPKGLAPNREPWKGLTWTIAGGELVVRNDTPYVVRMGQEVVLLPMMTSVRVPAGYVLPGSRHALPLPESVRNATAVRLYPATVYGFAVDSYDASLSIATD</sequence>
<keyword evidence="4" id="KW-0574">Periplasm</keyword>
<dbReference type="RefSeq" id="WP_306848929.1">
    <property type="nucleotide sequence ID" value="NZ_JAUSSK010000002.1"/>
</dbReference>
<evidence type="ECO:0000256" key="2">
    <source>
        <dbReference type="ARBA" id="ARBA00007399"/>
    </source>
</evidence>
<evidence type="ECO:0000313" key="8">
    <source>
        <dbReference type="EMBL" id="MDQ0009500.1"/>
    </source>
</evidence>
<keyword evidence="3 6" id="KW-0732">Signal</keyword>
<evidence type="ECO:0000256" key="3">
    <source>
        <dbReference type="ARBA" id="ARBA00022729"/>
    </source>
</evidence>